<organism evidence="1 2">
    <name type="scientific">Hyalomma asiaticum</name>
    <name type="common">Tick</name>
    <dbReference type="NCBI Taxonomy" id="266040"/>
    <lineage>
        <taxon>Eukaryota</taxon>
        <taxon>Metazoa</taxon>
        <taxon>Ecdysozoa</taxon>
        <taxon>Arthropoda</taxon>
        <taxon>Chelicerata</taxon>
        <taxon>Arachnida</taxon>
        <taxon>Acari</taxon>
        <taxon>Parasitiformes</taxon>
        <taxon>Ixodida</taxon>
        <taxon>Ixodoidea</taxon>
        <taxon>Ixodidae</taxon>
        <taxon>Hyalomminae</taxon>
        <taxon>Hyalomma</taxon>
    </lineage>
</organism>
<accession>A0ACB7TGG3</accession>
<gene>
    <name evidence="1" type="ORF">HPB50_012449</name>
</gene>
<reference evidence="1" key="1">
    <citation type="submission" date="2020-05" db="EMBL/GenBank/DDBJ databases">
        <title>Large-scale comparative analyses of tick genomes elucidate their genetic diversity and vector capacities.</title>
        <authorList>
            <person name="Jia N."/>
            <person name="Wang J."/>
            <person name="Shi W."/>
            <person name="Du L."/>
            <person name="Sun Y."/>
            <person name="Zhan W."/>
            <person name="Jiang J."/>
            <person name="Wang Q."/>
            <person name="Zhang B."/>
            <person name="Ji P."/>
            <person name="Sakyi L.B."/>
            <person name="Cui X."/>
            <person name="Yuan T."/>
            <person name="Jiang B."/>
            <person name="Yang W."/>
            <person name="Lam T.T.-Y."/>
            <person name="Chang Q."/>
            <person name="Ding S."/>
            <person name="Wang X."/>
            <person name="Zhu J."/>
            <person name="Ruan X."/>
            <person name="Zhao L."/>
            <person name="Wei J."/>
            <person name="Que T."/>
            <person name="Du C."/>
            <person name="Cheng J."/>
            <person name="Dai P."/>
            <person name="Han X."/>
            <person name="Huang E."/>
            <person name="Gao Y."/>
            <person name="Liu J."/>
            <person name="Shao H."/>
            <person name="Ye R."/>
            <person name="Li L."/>
            <person name="Wei W."/>
            <person name="Wang X."/>
            <person name="Wang C."/>
            <person name="Yang T."/>
            <person name="Huo Q."/>
            <person name="Li W."/>
            <person name="Guo W."/>
            <person name="Chen H."/>
            <person name="Zhou L."/>
            <person name="Ni X."/>
            <person name="Tian J."/>
            <person name="Zhou Y."/>
            <person name="Sheng Y."/>
            <person name="Liu T."/>
            <person name="Pan Y."/>
            <person name="Xia L."/>
            <person name="Li J."/>
            <person name="Zhao F."/>
            <person name="Cao W."/>
        </authorList>
    </citation>
    <scope>NUCLEOTIDE SEQUENCE</scope>
    <source>
        <strain evidence="1">Hyas-2018</strain>
    </source>
</reference>
<name>A0ACB7TGG3_HYAAI</name>
<comment type="caution">
    <text evidence="1">The sequence shown here is derived from an EMBL/GenBank/DDBJ whole genome shotgun (WGS) entry which is preliminary data.</text>
</comment>
<proteinExistence type="predicted"/>
<evidence type="ECO:0000313" key="2">
    <source>
        <dbReference type="Proteomes" id="UP000821845"/>
    </source>
</evidence>
<evidence type="ECO:0000313" key="1">
    <source>
        <dbReference type="EMBL" id="KAH6946246.1"/>
    </source>
</evidence>
<protein>
    <submittedName>
        <fullName evidence="1">Uncharacterized protein</fullName>
    </submittedName>
</protein>
<keyword evidence="2" id="KW-1185">Reference proteome</keyword>
<sequence>MSRPTSSLTSTTTATTRPSAREKRSHAFRNRTAIIAPYQPPTRTLRPSTPRSEPARSGSDPDFFKHEETLSLCRFRIKCDITEPFNDAPPGVPIALVEHNANVIHALVLGPACTPYQCGFFHFVIHFPAEYPIKPPCVRLMNTDGGRVRFSSNQHPCGKVCLSILGTCAGPAWSPALGHQGDSEHYKSMEQHETIRMAACDTVETSLKGSSPCPALLREEMLKSFQGYYDKYEEARSLGARLVGTNIVVLMEASWNSARELQAIFRVYWFGQKKPVLVCAASFLYIAEPKQEQSDSAGQRAAIRCTGS</sequence>
<dbReference type="EMBL" id="CM023481">
    <property type="protein sequence ID" value="KAH6946246.1"/>
    <property type="molecule type" value="Genomic_DNA"/>
</dbReference>
<dbReference type="Proteomes" id="UP000821845">
    <property type="component" value="Chromosome 1"/>
</dbReference>